<organism evidence="1 2">
    <name type="scientific">Prochlorococcus marinus (strain MIT 9303)</name>
    <dbReference type="NCBI Taxonomy" id="59922"/>
    <lineage>
        <taxon>Bacteria</taxon>
        <taxon>Bacillati</taxon>
        <taxon>Cyanobacteriota</taxon>
        <taxon>Cyanophyceae</taxon>
        <taxon>Synechococcales</taxon>
        <taxon>Prochlorococcaceae</taxon>
        <taxon>Prochlorococcus</taxon>
    </lineage>
</organism>
<accession>A2C5Q8</accession>
<sequence length="44" mass="4637">MNLPVTVALNRLAAALRVLSLGISDGLRTSDNLTIKTCQKPNSA</sequence>
<evidence type="ECO:0000313" key="2">
    <source>
        <dbReference type="Proteomes" id="UP000002274"/>
    </source>
</evidence>
<evidence type="ECO:0000313" key="1">
    <source>
        <dbReference type="EMBL" id="ABM76818.1"/>
    </source>
</evidence>
<dbReference type="HOGENOM" id="CLU_3220591_0_0_3"/>
<name>A2C5Q8_PROM3</name>
<dbReference type="Proteomes" id="UP000002274">
    <property type="component" value="Chromosome"/>
</dbReference>
<reference evidence="1 2" key="1">
    <citation type="journal article" date="2007" name="PLoS Genet.">
        <title>Patterns and implications of gene gain and loss in the evolution of Prochlorococcus.</title>
        <authorList>
            <person name="Kettler G.C."/>
            <person name="Martiny A.C."/>
            <person name="Huang K."/>
            <person name="Zucker J."/>
            <person name="Coleman M.L."/>
            <person name="Rodrigue S."/>
            <person name="Chen F."/>
            <person name="Lapidus A."/>
            <person name="Ferriera S."/>
            <person name="Johnson J."/>
            <person name="Steglich C."/>
            <person name="Church G.M."/>
            <person name="Richardson P."/>
            <person name="Chisholm S.W."/>
        </authorList>
    </citation>
    <scope>NUCLEOTIDE SEQUENCE [LARGE SCALE GENOMIC DNA]</scope>
    <source>
        <strain evidence="1 2">MIT 9303</strain>
    </source>
</reference>
<protein>
    <submittedName>
        <fullName evidence="1">Uncharacterized protein</fullName>
    </submittedName>
</protein>
<gene>
    <name evidence="1" type="ordered locus">P9303_00611</name>
</gene>
<proteinExistence type="predicted"/>
<dbReference type="KEGG" id="pmf:P9303_00611"/>
<dbReference type="EMBL" id="CP000554">
    <property type="protein sequence ID" value="ABM76818.1"/>
    <property type="molecule type" value="Genomic_DNA"/>
</dbReference>
<dbReference type="STRING" id="59922.P9303_00611"/>
<dbReference type="AlphaFoldDB" id="A2C5Q8"/>